<dbReference type="KEGG" id="ssck:SPSK_01145"/>
<feature type="region of interest" description="Disordered" evidence="1">
    <location>
        <begin position="306"/>
        <end position="467"/>
    </location>
</feature>
<feature type="compositionally biased region" description="Low complexity" evidence="1">
    <location>
        <begin position="41"/>
        <end position="67"/>
    </location>
</feature>
<accession>A0A0F2LXJ0</accession>
<feature type="compositionally biased region" description="Low complexity" evidence="1">
    <location>
        <begin position="84"/>
        <end position="93"/>
    </location>
</feature>
<sequence length="467" mass="49978">MATTPIAAATPSPPPHIHTPPTPRLGFADSWEPFSPRKSSRIAAASKIASRSAAARTPSPSAAARQAVRQPRSPRVAKQAAPTQHQHNLQPHPQHLDVATFSPAPTPRKKKTMPTTHFLSPEDALKSNKKAAGGESSTYGGRMGAGMLPTPAKTPSKKVHAASQNESNIAAIARNLFHTNVDEVIASPSKTPSRKGKKYTGFSLESFTEVQEEEPIPIFTDSQDRVPEADTSAENPFFGDSATALPLPEPTRRRSKRNQVSIPGEGKQTVEEATRREDGLVYVFRGKKIFRKFEDSADAQEEDILEGLSSGAGKGKRLTRSAIKPRLLFPREDSSFTETTPNGGTTEDEEADTDIEESNTVDSDDEAVAEDDKLEPTIASAPNTPPPAPKFAAPASPPTTTRTRRSGQKSAEELTPVKATSVAAPKKRSPFDGWRQTKSSVSAAAGHKRTVDALGSSPSAGAKRSRP</sequence>
<protein>
    <submittedName>
        <fullName evidence="2">Uncharacterized protein</fullName>
    </submittedName>
</protein>
<evidence type="ECO:0000256" key="1">
    <source>
        <dbReference type="SAM" id="MobiDB-lite"/>
    </source>
</evidence>
<feature type="compositionally biased region" description="Low complexity" evidence="1">
    <location>
        <begin position="1"/>
        <end position="10"/>
    </location>
</feature>
<dbReference type="OrthoDB" id="5398515at2759"/>
<reference evidence="2 3" key="1">
    <citation type="journal article" date="2014" name="BMC Genomics">
        <title>Comparative genomics of the major fungal agents of human and animal Sporotrichosis: Sporothrix schenckii and Sporothrix brasiliensis.</title>
        <authorList>
            <person name="Teixeira M.M."/>
            <person name="de Almeida L.G."/>
            <person name="Kubitschek-Barreira P."/>
            <person name="Alves F.L."/>
            <person name="Kioshima E.S."/>
            <person name="Abadio A.K."/>
            <person name="Fernandes L."/>
            <person name="Derengowski L.S."/>
            <person name="Ferreira K.S."/>
            <person name="Souza R.C."/>
            <person name="Ruiz J.C."/>
            <person name="de Andrade N.C."/>
            <person name="Paes H.C."/>
            <person name="Nicola A.M."/>
            <person name="Albuquerque P."/>
            <person name="Gerber A.L."/>
            <person name="Martins V.P."/>
            <person name="Peconick L.D."/>
            <person name="Neto A.V."/>
            <person name="Chaucanez C.B."/>
            <person name="Silva P.A."/>
            <person name="Cunha O.L."/>
            <person name="de Oliveira F.F."/>
            <person name="dos Santos T.C."/>
            <person name="Barros A.L."/>
            <person name="Soares M.A."/>
            <person name="de Oliveira L.M."/>
            <person name="Marini M.M."/>
            <person name="Villalobos-Duno H."/>
            <person name="Cunha M.M."/>
            <person name="de Hoog S."/>
            <person name="da Silveira J.F."/>
            <person name="Henrissat B."/>
            <person name="Nino-Vega G.A."/>
            <person name="Cisalpino P.S."/>
            <person name="Mora-Montes H.M."/>
            <person name="Almeida S.R."/>
            <person name="Stajich J.E."/>
            <person name="Lopes-Bezerra L.M."/>
            <person name="Vasconcelos A.T."/>
            <person name="Felipe M.S."/>
        </authorList>
    </citation>
    <scope>NUCLEOTIDE SEQUENCE [LARGE SCALE GENOMIC DNA]</scope>
    <source>
        <strain evidence="2 3">1099-18</strain>
    </source>
</reference>
<feature type="compositionally biased region" description="Low complexity" evidence="1">
    <location>
        <begin position="390"/>
        <end position="401"/>
    </location>
</feature>
<feature type="region of interest" description="Disordered" evidence="1">
    <location>
        <begin position="210"/>
        <end position="273"/>
    </location>
</feature>
<dbReference type="VEuPathDB" id="FungiDB:SPSK_01145"/>
<evidence type="ECO:0000313" key="3">
    <source>
        <dbReference type="Proteomes" id="UP000033710"/>
    </source>
</evidence>
<proteinExistence type="predicted"/>
<organism evidence="2 3">
    <name type="scientific">Sporothrix schenckii 1099-18</name>
    <dbReference type="NCBI Taxonomy" id="1397361"/>
    <lineage>
        <taxon>Eukaryota</taxon>
        <taxon>Fungi</taxon>
        <taxon>Dikarya</taxon>
        <taxon>Ascomycota</taxon>
        <taxon>Pezizomycotina</taxon>
        <taxon>Sordariomycetes</taxon>
        <taxon>Sordariomycetidae</taxon>
        <taxon>Ophiostomatales</taxon>
        <taxon>Ophiostomataceae</taxon>
        <taxon>Sporothrix</taxon>
    </lineage>
</organism>
<dbReference type="RefSeq" id="XP_016584225.1">
    <property type="nucleotide sequence ID" value="XM_016728076.1"/>
</dbReference>
<dbReference type="EMBL" id="AXCR01000011">
    <property type="protein sequence ID" value="KJR81549.1"/>
    <property type="molecule type" value="Genomic_DNA"/>
</dbReference>
<reference evidence="2 3" key="2">
    <citation type="journal article" date="2015" name="Eukaryot. Cell">
        <title>Asexual propagation of a virulent clone complex in a human and feline outbreak of sporotrichosis.</title>
        <authorList>
            <person name="Teixeira Mde M."/>
            <person name="Rodrigues A.M."/>
            <person name="Tsui C.K."/>
            <person name="de Almeida L.G."/>
            <person name="Van Diepeningen A.D."/>
            <person name="van den Ende B.G."/>
            <person name="Fernandes G.F."/>
            <person name="Kano R."/>
            <person name="Hamelin R.C."/>
            <person name="Lopes-Bezerra L.M."/>
            <person name="Vasconcelos A.T."/>
            <person name="de Hoog S."/>
            <person name="de Camargo Z.P."/>
            <person name="Felipe M.S."/>
        </authorList>
    </citation>
    <scope>NUCLEOTIDE SEQUENCE [LARGE SCALE GENOMIC DNA]</scope>
    <source>
        <strain evidence="2 3">1099-18</strain>
    </source>
</reference>
<gene>
    <name evidence="2" type="ORF">SPSK_01145</name>
</gene>
<dbReference type="Proteomes" id="UP000033710">
    <property type="component" value="Unassembled WGS sequence"/>
</dbReference>
<feature type="compositionally biased region" description="Acidic residues" evidence="1">
    <location>
        <begin position="346"/>
        <end position="369"/>
    </location>
</feature>
<dbReference type="GeneID" id="27663353"/>
<comment type="caution">
    <text evidence="2">The sequence shown here is derived from an EMBL/GenBank/DDBJ whole genome shotgun (WGS) entry which is preliminary data.</text>
</comment>
<evidence type="ECO:0000313" key="2">
    <source>
        <dbReference type="EMBL" id="KJR81549.1"/>
    </source>
</evidence>
<feature type="region of interest" description="Disordered" evidence="1">
    <location>
        <begin position="1"/>
        <end position="163"/>
    </location>
</feature>
<feature type="compositionally biased region" description="Pro residues" evidence="1">
    <location>
        <begin position="11"/>
        <end position="23"/>
    </location>
</feature>
<name>A0A0F2LXJ0_SPOSC</name>
<dbReference type="AlphaFoldDB" id="A0A0F2LXJ0"/>